<organism evidence="1 2">
    <name type="scientific">Trametes coccinea (strain BRFM310)</name>
    <name type="common">Pycnoporus coccineus</name>
    <dbReference type="NCBI Taxonomy" id="1353009"/>
    <lineage>
        <taxon>Eukaryota</taxon>
        <taxon>Fungi</taxon>
        <taxon>Dikarya</taxon>
        <taxon>Basidiomycota</taxon>
        <taxon>Agaricomycotina</taxon>
        <taxon>Agaricomycetes</taxon>
        <taxon>Polyporales</taxon>
        <taxon>Polyporaceae</taxon>
        <taxon>Trametes</taxon>
    </lineage>
</organism>
<name>A0A1Y2IZB9_TRAC3</name>
<dbReference type="AlphaFoldDB" id="A0A1Y2IZB9"/>
<dbReference type="EMBL" id="KZ084090">
    <property type="protein sequence ID" value="OSD06466.1"/>
    <property type="molecule type" value="Genomic_DNA"/>
</dbReference>
<protein>
    <submittedName>
        <fullName evidence="1">Uncharacterized protein</fullName>
    </submittedName>
</protein>
<accession>A0A1Y2IZB9</accession>
<keyword evidence="2" id="KW-1185">Reference proteome</keyword>
<gene>
    <name evidence="1" type="ORF">PYCCODRAFT_1431461</name>
</gene>
<dbReference type="Proteomes" id="UP000193067">
    <property type="component" value="Unassembled WGS sequence"/>
</dbReference>
<reference evidence="1 2" key="1">
    <citation type="journal article" date="2015" name="Biotechnol. Biofuels">
        <title>Enhanced degradation of softwood versus hardwood by the white-rot fungus Pycnoporus coccineus.</title>
        <authorList>
            <person name="Couturier M."/>
            <person name="Navarro D."/>
            <person name="Chevret D."/>
            <person name="Henrissat B."/>
            <person name="Piumi F."/>
            <person name="Ruiz-Duenas F.J."/>
            <person name="Martinez A.T."/>
            <person name="Grigoriev I.V."/>
            <person name="Riley R."/>
            <person name="Lipzen A."/>
            <person name="Berrin J.G."/>
            <person name="Master E.R."/>
            <person name="Rosso M.N."/>
        </authorList>
    </citation>
    <scope>NUCLEOTIDE SEQUENCE [LARGE SCALE GENOMIC DNA]</scope>
    <source>
        <strain evidence="1 2">BRFM310</strain>
    </source>
</reference>
<proteinExistence type="predicted"/>
<evidence type="ECO:0000313" key="2">
    <source>
        <dbReference type="Proteomes" id="UP000193067"/>
    </source>
</evidence>
<sequence length="62" mass="6744">MQLHASAIQFPSHCVPSRVNIGSDVAFATSGAGVVPDLRRGSMSWCVRQQNRHVGGLRVWVL</sequence>
<evidence type="ECO:0000313" key="1">
    <source>
        <dbReference type="EMBL" id="OSD06466.1"/>
    </source>
</evidence>